<accession>A0A0F8ZV74</accession>
<gene>
    <name evidence="1" type="ORF">LCGC14_2729070</name>
</gene>
<dbReference type="EMBL" id="LAZR01049354">
    <property type="protein sequence ID" value="KKK89840.1"/>
    <property type="molecule type" value="Genomic_DNA"/>
</dbReference>
<reference evidence="1" key="1">
    <citation type="journal article" date="2015" name="Nature">
        <title>Complex archaea that bridge the gap between prokaryotes and eukaryotes.</title>
        <authorList>
            <person name="Spang A."/>
            <person name="Saw J.H."/>
            <person name="Jorgensen S.L."/>
            <person name="Zaremba-Niedzwiedzka K."/>
            <person name="Martijn J."/>
            <person name="Lind A.E."/>
            <person name="van Eijk R."/>
            <person name="Schleper C."/>
            <person name="Guy L."/>
            <person name="Ettema T.J."/>
        </authorList>
    </citation>
    <scope>NUCLEOTIDE SEQUENCE</scope>
</reference>
<name>A0A0F8ZV74_9ZZZZ</name>
<protein>
    <recommendedName>
        <fullName evidence="2">Dipeptidylpeptidase IV N-terminal domain-containing protein</fullName>
    </recommendedName>
</protein>
<evidence type="ECO:0000313" key="1">
    <source>
        <dbReference type="EMBL" id="KKK89840.1"/>
    </source>
</evidence>
<dbReference type="SUPFAM" id="SSF82171">
    <property type="entry name" value="DPP6 N-terminal domain-like"/>
    <property type="match status" value="1"/>
</dbReference>
<evidence type="ECO:0008006" key="2">
    <source>
        <dbReference type="Google" id="ProtNLM"/>
    </source>
</evidence>
<feature type="non-terminal residue" evidence="1">
    <location>
        <position position="427"/>
    </location>
</feature>
<feature type="non-terminal residue" evidence="1">
    <location>
        <position position="1"/>
    </location>
</feature>
<organism evidence="1">
    <name type="scientific">marine sediment metagenome</name>
    <dbReference type="NCBI Taxonomy" id="412755"/>
    <lineage>
        <taxon>unclassified sequences</taxon>
        <taxon>metagenomes</taxon>
        <taxon>ecological metagenomes</taxon>
    </lineage>
</organism>
<dbReference type="AlphaFoldDB" id="A0A0F8ZV74"/>
<comment type="caution">
    <text evidence="1">The sequence shown here is derived from an EMBL/GenBank/DDBJ whole genome shotgun (WGS) entry which is preliminary data.</text>
</comment>
<sequence>LIALIVTLFLAASALIAFRLELTAPVKIIVLVFILTVPGLVYKLGSKYVLQREDVTWLFPDGNFLPDMSWSDDGLFAVAGSISLEWEVGDRLVDFSAMQSVALPVHQGFGIVIGLSPTCVIRRISRDEQKSLYLYNISSKREICLSQRNKLYVSPWRNSCIRPDGKMVCWLEVNDDEPNPHLMVYHLGTNRKREIEIEWPGNGGIDWETSGWADLKTIVVMGFSPSRKEDDPPNQPRRLHFLDIDFEEGKTRHTKSHGRFLEWAVAPNLQYAFASGPEGKQTSEVYYMDIRSGRQCTLPEGDMPRWQRDSQYAYRERKFGDEGNWLCRFDPSAGLETRVVRIPDGSELVSLSRYGKFGIIQYPGRRLRTLWLLRCETGETRPMDVSIINSLLSGIISDWRWYPWLSSWVGQDRGVLRTGIDQIILTP</sequence>
<proteinExistence type="predicted"/>